<name>A0ABP3ABY1_MYCUL</name>
<keyword evidence="3" id="KW-1185">Reference proteome</keyword>
<evidence type="ECO:0000313" key="3">
    <source>
        <dbReference type="Proteomes" id="UP000020681"/>
    </source>
</evidence>
<protein>
    <submittedName>
        <fullName evidence="2">AMP-binding enzyme family protein</fullName>
    </submittedName>
</protein>
<dbReference type="PANTHER" id="PTHR43767:SF1">
    <property type="entry name" value="NONRIBOSOMAL PEPTIDE SYNTHASE PES1 (EUROFUNG)-RELATED"/>
    <property type="match status" value="1"/>
</dbReference>
<organism evidence="2 3">
    <name type="scientific">Mycobacterium ulcerans str. Harvey</name>
    <dbReference type="NCBI Taxonomy" id="1299332"/>
    <lineage>
        <taxon>Bacteria</taxon>
        <taxon>Bacillati</taxon>
        <taxon>Actinomycetota</taxon>
        <taxon>Actinomycetes</taxon>
        <taxon>Mycobacteriales</taxon>
        <taxon>Mycobacteriaceae</taxon>
        <taxon>Mycobacterium</taxon>
        <taxon>Mycobacterium ulcerans group</taxon>
    </lineage>
</organism>
<sequence length="188" mass="20513">MCDSDRISYAQADLRSAELARGLIALGIGKAAHVGLLYPNGSDFAIGMLAAARIGAVVIPISTFVTPRELHEQLVDSDTQILLSADTFRSHDYAGRLRQLLGDTGFDGEDRLFSRAIPQLRTAWVSYRRGAPRRTRSIECVYRLSQTIDPTMLRALEDDVDGSDVLAIVYTSGTTIAPRESCTPTAHC</sequence>
<dbReference type="InterPro" id="IPR050237">
    <property type="entry name" value="ATP-dep_AMP-bd_enzyme"/>
</dbReference>
<gene>
    <name evidence="2" type="ORF">I551_6309</name>
</gene>
<dbReference type="Proteomes" id="UP000020681">
    <property type="component" value="Unassembled WGS sequence"/>
</dbReference>
<dbReference type="Gene3D" id="3.40.50.980">
    <property type="match status" value="1"/>
</dbReference>
<comment type="caution">
    <text evidence="2">The sequence shown here is derived from an EMBL/GenBank/DDBJ whole genome shotgun (WGS) entry which is preliminary data.</text>
</comment>
<dbReference type="InterPro" id="IPR000873">
    <property type="entry name" value="AMP-dep_synth/lig_dom"/>
</dbReference>
<evidence type="ECO:0000313" key="2">
    <source>
        <dbReference type="EMBL" id="EUA87241.1"/>
    </source>
</evidence>
<dbReference type="SUPFAM" id="SSF56801">
    <property type="entry name" value="Acetyl-CoA synthetase-like"/>
    <property type="match status" value="1"/>
</dbReference>
<reference evidence="2 3" key="1">
    <citation type="submission" date="2014-01" db="EMBL/GenBank/DDBJ databases">
        <authorList>
            <person name="Dobos K."/>
            <person name="Lenaerts A."/>
            <person name="Ordway D."/>
            <person name="DeGroote M.A."/>
            <person name="Parker T."/>
            <person name="Sizemore C."/>
            <person name="Tallon L.J."/>
            <person name="Sadzewicz L.K."/>
            <person name="Sengamalay N."/>
            <person name="Fraser C.M."/>
            <person name="Hine E."/>
            <person name="Shefchek K.A."/>
            <person name="Das S.P."/>
            <person name="Tettelin H."/>
        </authorList>
    </citation>
    <scope>NUCLEOTIDE SEQUENCE [LARGE SCALE GENOMIC DNA]</scope>
    <source>
        <strain evidence="2 3">Harvey</strain>
    </source>
</reference>
<evidence type="ECO:0000259" key="1">
    <source>
        <dbReference type="Pfam" id="PF00501"/>
    </source>
</evidence>
<dbReference type="EMBL" id="JAOL01000165">
    <property type="protein sequence ID" value="EUA87241.1"/>
    <property type="molecule type" value="Genomic_DNA"/>
</dbReference>
<dbReference type="PANTHER" id="PTHR43767">
    <property type="entry name" value="LONG-CHAIN-FATTY-ACID--COA LIGASE"/>
    <property type="match status" value="1"/>
</dbReference>
<proteinExistence type="predicted"/>
<dbReference type="Pfam" id="PF00501">
    <property type="entry name" value="AMP-binding"/>
    <property type="match status" value="1"/>
</dbReference>
<feature type="domain" description="AMP-dependent synthetase/ligase" evidence="1">
    <location>
        <begin position="4"/>
        <end position="175"/>
    </location>
</feature>
<accession>A0ABP3ABY1</accession>